<evidence type="ECO:0000256" key="4">
    <source>
        <dbReference type="PIRSR" id="PIRSR603782-2"/>
    </source>
</evidence>
<keyword evidence="8" id="KW-1185">Reference proteome</keyword>
<dbReference type="CDD" id="cd02968">
    <property type="entry name" value="SCO"/>
    <property type="match status" value="1"/>
</dbReference>
<dbReference type="Proteomes" id="UP000294599">
    <property type="component" value="Unassembled WGS sequence"/>
</dbReference>
<keyword evidence="2 3" id="KW-0186">Copper</keyword>
<feature type="disulfide bond" description="Redox-active" evidence="4">
    <location>
        <begin position="65"/>
        <end position="69"/>
    </location>
</feature>
<dbReference type="SUPFAM" id="SSF52833">
    <property type="entry name" value="Thioredoxin-like"/>
    <property type="match status" value="1"/>
</dbReference>
<dbReference type="PANTHER" id="PTHR12151">
    <property type="entry name" value="ELECTRON TRANSPORT PROTIN SCO1/SENC FAMILY MEMBER"/>
    <property type="match status" value="1"/>
</dbReference>
<protein>
    <submittedName>
        <fullName evidence="7">Protein SCO1/2</fullName>
    </submittedName>
</protein>
<comment type="caution">
    <text evidence="7">The sequence shown here is derived from an EMBL/GenBank/DDBJ whole genome shotgun (WGS) entry which is preliminary data.</text>
</comment>
<dbReference type="InterPro" id="IPR036249">
    <property type="entry name" value="Thioredoxin-like_sf"/>
</dbReference>
<feature type="binding site" evidence="3">
    <location>
        <position position="69"/>
    </location>
    <ligand>
        <name>Cu cation</name>
        <dbReference type="ChEBI" id="CHEBI:23378"/>
    </ligand>
</feature>
<comment type="similarity">
    <text evidence="1">Belongs to the SCO1/2 family.</text>
</comment>
<dbReference type="InterPro" id="IPR003782">
    <property type="entry name" value="SCO1/SenC"/>
</dbReference>
<dbReference type="PROSITE" id="PS51352">
    <property type="entry name" value="THIOREDOXIN_2"/>
    <property type="match status" value="1"/>
</dbReference>
<feature type="binding site" evidence="3">
    <location>
        <position position="153"/>
    </location>
    <ligand>
        <name>Cu cation</name>
        <dbReference type="ChEBI" id="CHEBI:23378"/>
    </ligand>
</feature>
<evidence type="ECO:0000256" key="5">
    <source>
        <dbReference type="SAM" id="SignalP"/>
    </source>
</evidence>
<dbReference type="RefSeq" id="WP_123521554.1">
    <property type="nucleotide sequence ID" value="NZ_JBHLWF010000001.1"/>
</dbReference>
<dbReference type="EMBL" id="SMAF01000031">
    <property type="protein sequence ID" value="TCS92880.1"/>
    <property type="molecule type" value="Genomic_DNA"/>
</dbReference>
<name>A0A4V2UUT0_9GAMM</name>
<feature type="chain" id="PRO_5030104793" evidence="5">
    <location>
        <begin position="21"/>
        <end position="199"/>
    </location>
</feature>
<evidence type="ECO:0000256" key="1">
    <source>
        <dbReference type="ARBA" id="ARBA00010996"/>
    </source>
</evidence>
<evidence type="ECO:0000313" key="8">
    <source>
        <dbReference type="Proteomes" id="UP000294599"/>
    </source>
</evidence>
<organism evidence="7 8">
    <name type="scientific">Pseudofulvimonas gallinarii</name>
    <dbReference type="NCBI Taxonomy" id="634155"/>
    <lineage>
        <taxon>Bacteria</taxon>
        <taxon>Pseudomonadati</taxon>
        <taxon>Pseudomonadota</taxon>
        <taxon>Gammaproteobacteria</taxon>
        <taxon>Lysobacterales</taxon>
        <taxon>Rhodanobacteraceae</taxon>
        <taxon>Pseudofulvimonas</taxon>
    </lineage>
</organism>
<dbReference type="OrthoDB" id="6335573at2"/>
<keyword evidence="3" id="KW-0479">Metal-binding</keyword>
<accession>A0A4V2UUT0</accession>
<dbReference type="GO" id="GO:0046872">
    <property type="term" value="F:metal ion binding"/>
    <property type="evidence" value="ECO:0007669"/>
    <property type="project" value="UniProtKB-KW"/>
</dbReference>
<dbReference type="PANTHER" id="PTHR12151:SF25">
    <property type="entry name" value="LINALOOL DEHYDRATASE_ISOMERASE DOMAIN-CONTAINING PROTEIN"/>
    <property type="match status" value="1"/>
</dbReference>
<keyword evidence="5" id="KW-0732">Signal</keyword>
<dbReference type="Pfam" id="PF02630">
    <property type="entry name" value="SCO1-SenC"/>
    <property type="match status" value="1"/>
</dbReference>
<keyword evidence="4" id="KW-1015">Disulfide bond</keyword>
<sequence>MSLRMLFALAALCLGGALHGADNTPLPGDSLYHLDVTLTDQDGRDFPLASLRGKPVLVAMFYTSCRYICPLIIDSARGVEHALDASERDGLRIVLVSIDPDRDDVAALKRISDRRRLDTGRWSLVRTDAASVRRLAAALGVRYRALADGEFNHTSELVLLDADGRRRASSEASGPVPVESFLQATRALLNASRNDPPGD</sequence>
<proteinExistence type="inferred from homology"/>
<evidence type="ECO:0000256" key="3">
    <source>
        <dbReference type="PIRSR" id="PIRSR603782-1"/>
    </source>
</evidence>
<evidence type="ECO:0000259" key="6">
    <source>
        <dbReference type="PROSITE" id="PS51352"/>
    </source>
</evidence>
<feature type="binding site" evidence="3">
    <location>
        <position position="65"/>
    </location>
    <ligand>
        <name>Cu cation</name>
        <dbReference type="ChEBI" id="CHEBI:23378"/>
    </ligand>
</feature>
<dbReference type="Gene3D" id="3.40.30.10">
    <property type="entry name" value="Glutaredoxin"/>
    <property type="match status" value="1"/>
</dbReference>
<gene>
    <name evidence="7" type="ORF">EDC25_13125</name>
</gene>
<dbReference type="InterPro" id="IPR013766">
    <property type="entry name" value="Thioredoxin_domain"/>
</dbReference>
<dbReference type="AlphaFoldDB" id="A0A4V2UUT0"/>
<reference evidence="7 8" key="1">
    <citation type="submission" date="2019-03" db="EMBL/GenBank/DDBJ databases">
        <title>Genomic Encyclopedia of Type Strains, Phase IV (KMG-IV): sequencing the most valuable type-strain genomes for metagenomic binning, comparative biology and taxonomic classification.</title>
        <authorList>
            <person name="Goeker M."/>
        </authorList>
    </citation>
    <scope>NUCLEOTIDE SEQUENCE [LARGE SCALE GENOMIC DNA]</scope>
    <source>
        <strain evidence="7 8">DSM 21944</strain>
    </source>
</reference>
<evidence type="ECO:0000313" key="7">
    <source>
        <dbReference type="EMBL" id="TCS92880.1"/>
    </source>
</evidence>
<feature type="domain" description="Thioredoxin" evidence="6">
    <location>
        <begin position="25"/>
        <end position="190"/>
    </location>
</feature>
<feature type="signal peptide" evidence="5">
    <location>
        <begin position="1"/>
        <end position="20"/>
    </location>
</feature>
<evidence type="ECO:0000256" key="2">
    <source>
        <dbReference type="ARBA" id="ARBA00023008"/>
    </source>
</evidence>